<organism evidence="3 4">
    <name type="scientific">Dorcoceras hygrometricum</name>
    <dbReference type="NCBI Taxonomy" id="472368"/>
    <lineage>
        <taxon>Eukaryota</taxon>
        <taxon>Viridiplantae</taxon>
        <taxon>Streptophyta</taxon>
        <taxon>Embryophyta</taxon>
        <taxon>Tracheophyta</taxon>
        <taxon>Spermatophyta</taxon>
        <taxon>Magnoliopsida</taxon>
        <taxon>eudicotyledons</taxon>
        <taxon>Gunneridae</taxon>
        <taxon>Pentapetalae</taxon>
        <taxon>asterids</taxon>
        <taxon>lamiids</taxon>
        <taxon>Lamiales</taxon>
        <taxon>Gesneriaceae</taxon>
        <taxon>Didymocarpoideae</taxon>
        <taxon>Trichosporeae</taxon>
        <taxon>Loxocarpinae</taxon>
        <taxon>Dorcoceras</taxon>
    </lineage>
</organism>
<gene>
    <name evidence="3" type="ORF">F511_03553</name>
</gene>
<dbReference type="AlphaFoldDB" id="A0A2Z7BQT6"/>
<evidence type="ECO:0000256" key="2">
    <source>
        <dbReference type="SAM" id="MobiDB-lite"/>
    </source>
</evidence>
<feature type="region of interest" description="Disordered" evidence="2">
    <location>
        <begin position="200"/>
        <end position="252"/>
    </location>
</feature>
<feature type="region of interest" description="Disordered" evidence="2">
    <location>
        <begin position="112"/>
        <end position="139"/>
    </location>
</feature>
<evidence type="ECO:0000313" key="3">
    <source>
        <dbReference type="EMBL" id="KZV36829.1"/>
    </source>
</evidence>
<name>A0A2Z7BQT6_9LAMI</name>
<dbReference type="EMBL" id="KV003208">
    <property type="protein sequence ID" value="KZV36829.1"/>
    <property type="molecule type" value="Genomic_DNA"/>
</dbReference>
<reference evidence="3 4" key="1">
    <citation type="journal article" date="2015" name="Proc. Natl. Acad. Sci. U.S.A.">
        <title>The resurrection genome of Boea hygrometrica: A blueprint for survival of dehydration.</title>
        <authorList>
            <person name="Xiao L."/>
            <person name="Yang G."/>
            <person name="Zhang L."/>
            <person name="Yang X."/>
            <person name="Zhao S."/>
            <person name="Ji Z."/>
            <person name="Zhou Q."/>
            <person name="Hu M."/>
            <person name="Wang Y."/>
            <person name="Chen M."/>
            <person name="Xu Y."/>
            <person name="Jin H."/>
            <person name="Xiao X."/>
            <person name="Hu G."/>
            <person name="Bao F."/>
            <person name="Hu Y."/>
            <person name="Wan P."/>
            <person name="Li L."/>
            <person name="Deng X."/>
            <person name="Kuang T."/>
            <person name="Xiang C."/>
            <person name="Zhu J.K."/>
            <person name="Oliver M.J."/>
            <person name="He Y."/>
        </authorList>
    </citation>
    <scope>NUCLEOTIDE SEQUENCE [LARGE SCALE GENOMIC DNA]</scope>
    <source>
        <strain evidence="4">cv. XS01</strain>
    </source>
</reference>
<keyword evidence="4" id="KW-1185">Reference proteome</keyword>
<feature type="region of interest" description="Disordered" evidence="2">
    <location>
        <begin position="1"/>
        <end position="31"/>
    </location>
</feature>
<accession>A0A2Z7BQT6</accession>
<dbReference type="Proteomes" id="UP000250235">
    <property type="component" value="Unassembled WGS sequence"/>
</dbReference>
<feature type="compositionally biased region" description="Polar residues" evidence="2">
    <location>
        <begin position="122"/>
        <end position="136"/>
    </location>
</feature>
<feature type="coiled-coil region" evidence="1">
    <location>
        <begin position="59"/>
        <end position="86"/>
    </location>
</feature>
<protein>
    <submittedName>
        <fullName evidence="3">Auxin transport protein BIG</fullName>
    </submittedName>
</protein>
<evidence type="ECO:0000256" key="1">
    <source>
        <dbReference type="SAM" id="Coils"/>
    </source>
</evidence>
<keyword evidence="1" id="KW-0175">Coiled coil</keyword>
<proteinExistence type="predicted"/>
<evidence type="ECO:0000313" key="4">
    <source>
        <dbReference type="Proteomes" id="UP000250235"/>
    </source>
</evidence>
<sequence length="252" mass="28414">MAAEENKSAWTDSDSEESSSGTSSSSESEDEVLCLMVDDTEEVFDFSSPEFTHTELVSSKDMQVALSKLETENENLRSRYEEMLCENQRLVGIISSWTRSFTSLQKLHEATKPSHDRIGLGYNSNEGNTAETSSTPRLERTKFKTMNFVRSSTGQLAEAKFGKDKVAAQPPIWQGRFCGLGYTAPKKSRESWLNKRIAQMRSKSKSGGVKQGQPSRTSKKDWQYRPPHRKHKSDGPYVAYQAPSRSKNRAHK</sequence>